<feature type="transmembrane region" description="Helical" evidence="6">
    <location>
        <begin position="166"/>
        <end position="185"/>
    </location>
</feature>
<evidence type="ECO:0000256" key="6">
    <source>
        <dbReference type="SAM" id="Phobius"/>
    </source>
</evidence>
<keyword evidence="2 6" id="KW-0812">Transmembrane</keyword>
<comment type="subcellular location">
    <subcellularLocation>
        <location evidence="1">Membrane</location>
        <topology evidence="1">Multi-pass membrane protein</topology>
    </subcellularLocation>
</comment>
<dbReference type="PANTHER" id="PTHR11785">
    <property type="entry name" value="AMINO ACID TRANSPORTER"/>
    <property type="match status" value="1"/>
</dbReference>
<dbReference type="Proteomes" id="UP001303046">
    <property type="component" value="Unassembled WGS sequence"/>
</dbReference>
<feature type="transmembrane region" description="Helical" evidence="6">
    <location>
        <begin position="454"/>
        <end position="471"/>
    </location>
</feature>
<keyword evidence="8" id="KW-1185">Reference proteome</keyword>
<comment type="caution">
    <text evidence="7">The sequence shown here is derived from an EMBL/GenBank/DDBJ whole genome shotgun (WGS) entry which is preliminary data.</text>
</comment>
<dbReference type="Pfam" id="PF13520">
    <property type="entry name" value="AA_permease_2"/>
    <property type="match status" value="1"/>
</dbReference>
<proteinExistence type="predicted"/>
<feature type="transmembrane region" description="Helical" evidence="6">
    <location>
        <begin position="192"/>
        <end position="211"/>
    </location>
</feature>
<dbReference type="EMBL" id="JAVFWL010000002">
    <property type="protein sequence ID" value="KAK6733274.1"/>
    <property type="molecule type" value="Genomic_DNA"/>
</dbReference>
<evidence type="ECO:0000313" key="8">
    <source>
        <dbReference type="Proteomes" id="UP001303046"/>
    </source>
</evidence>
<gene>
    <name evidence="7" type="primary">Necator_chrII.g4972</name>
    <name evidence="7" type="ORF">RB195_017180</name>
</gene>
<feature type="transmembrane region" description="Helical" evidence="6">
    <location>
        <begin position="483"/>
        <end position="505"/>
    </location>
</feature>
<evidence type="ECO:0000256" key="1">
    <source>
        <dbReference type="ARBA" id="ARBA00004141"/>
    </source>
</evidence>
<feature type="compositionally biased region" description="Basic and acidic residues" evidence="5">
    <location>
        <begin position="45"/>
        <end position="83"/>
    </location>
</feature>
<evidence type="ECO:0000313" key="7">
    <source>
        <dbReference type="EMBL" id="KAK6733274.1"/>
    </source>
</evidence>
<evidence type="ECO:0000256" key="5">
    <source>
        <dbReference type="SAM" id="MobiDB-lite"/>
    </source>
</evidence>
<keyword evidence="4 6" id="KW-0472">Membrane</keyword>
<protein>
    <recommendedName>
        <fullName evidence="9">Amino acid permease</fullName>
    </recommendedName>
</protein>
<feature type="region of interest" description="Disordered" evidence="5">
    <location>
        <begin position="1"/>
        <end position="88"/>
    </location>
</feature>
<dbReference type="InterPro" id="IPR002293">
    <property type="entry name" value="AA/rel_permease1"/>
</dbReference>
<feature type="transmembrane region" description="Helical" evidence="6">
    <location>
        <begin position="223"/>
        <end position="240"/>
    </location>
</feature>
<sequence>MDESRKERDMLRKGGEHITLKSLLSDDEDKDSREDVKKRSSSLKESVDRSGESDADKEKSDKSRREKREDKSLAPSDKKRDQLFGDADEKDTGKGLKRTLTLTNCVTMIVGCIIGSGIFVSPTGIQEAAGSVGASLAMWILCGIWCGMGAYIYAELGTMITKSGGDYAYMMAAFGPFLAFLRLWIESIVVRPCAITIVALTFALYLLRPIYPTCNPPEYSTEIIAGLLIVILGAINCWSVKVATLVQDWTTYAKVVALIMVIVTGAYYAIFGGPKYRESFEHIFEGNFRNLYQASVGFYSGLFAYQGWTYLNFITEELINPKKNLPLAVMYSCILVTVIYTLFNVALYVVVSPDEMLISPAVAVLFAERVYGRLAFIIPLCVAVSTIGSANGTLMTGSRLFYCGAREGQMPVLLTMINKRLRTPIPAVVFTCVVSIGYLFMSSNLYVLINASQITAWLAITTVAIAMLRLRCKYPDAPRPVKVNLIIPIVFVMGSSCIVILPIFGSPMDTAIGLAILFSAVPIYVIFIGIGKLPRVIRKAMFEFTAFWQKFFVVVDDNEYHK</sequence>
<feature type="transmembrane region" description="Helical" evidence="6">
    <location>
        <begin position="252"/>
        <end position="271"/>
    </location>
</feature>
<feature type="transmembrane region" description="Helical" evidence="6">
    <location>
        <begin position="370"/>
        <end position="390"/>
    </location>
</feature>
<reference evidence="7 8" key="1">
    <citation type="submission" date="2023-08" db="EMBL/GenBank/DDBJ databases">
        <title>A Necator americanus chromosomal reference genome.</title>
        <authorList>
            <person name="Ilik V."/>
            <person name="Petrzelkova K.J."/>
            <person name="Pardy F."/>
            <person name="Fuh T."/>
            <person name="Niatou-Singa F.S."/>
            <person name="Gouil Q."/>
            <person name="Baker L."/>
            <person name="Ritchie M.E."/>
            <person name="Jex A.R."/>
            <person name="Gazzola D."/>
            <person name="Li H."/>
            <person name="Toshio Fujiwara R."/>
            <person name="Zhan B."/>
            <person name="Aroian R.V."/>
            <person name="Pafco B."/>
            <person name="Schwarz E.M."/>
        </authorList>
    </citation>
    <scope>NUCLEOTIDE SEQUENCE [LARGE SCALE GENOMIC DNA]</scope>
    <source>
        <strain evidence="7 8">Aroian</strain>
        <tissue evidence="7">Whole animal</tissue>
    </source>
</reference>
<feature type="transmembrane region" description="Helical" evidence="6">
    <location>
        <begin position="425"/>
        <end position="448"/>
    </location>
</feature>
<evidence type="ECO:0008006" key="9">
    <source>
        <dbReference type="Google" id="ProtNLM"/>
    </source>
</evidence>
<accession>A0ABR1C638</accession>
<feature type="compositionally biased region" description="Basic and acidic residues" evidence="5">
    <location>
        <begin position="1"/>
        <end position="19"/>
    </location>
</feature>
<evidence type="ECO:0000256" key="4">
    <source>
        <dbReference type="ARBA" id="ARBA00023136"/>
    </source>
</evidence>
<name>A0ABR1C638_NECAM</name>
<organism evidence="7 8">
    <name type="scientific">Necator americanus</name>
    <name type="common">Human hookworm</name>
    <dbReference type="NCBI Taxonomy" id="51031"/>
    <lineage>
        <taxon>Eukaryota</taxon>
        <taxon>Metazoa</taxon>
        <taxon>Ecdysozoa</taxon>
        <taxon>Nematoda</taxon>
        <taxon>Chromadorea</taxon>
        <taxon>Rhabditida</taxon>
        <taxon>Rhabditina</taxon>
        <taxon>Rhabditomorpha</taxon>
        <taxon>Strongyloidea</taxon>
        <taxon>Ancylostomatidae</taxon>
        <taxon>Bunostominae</taxon>
        <taxon>Necator</taxon>
    </lineage>
</organism>
<feature type="transmembrane region" description="Helical" evidence="6">
    <location>
        <begin position="100"/>
        <end position="120"/>
    </location>
</feature>
<dbReference type="InterPro" id="IPR050598">
    <property type="entry name" value="AminoAcid_Transporter"/>
</dbReference>
<feature type="transmembrane region" description="Helical" evidence="6">
    <location>
        <begin position="132"/>
        <end position="154"/>
    </location>
</feature>
<dbReference type="PANTHER" id="PTHR11785:SF531">
    <property type="entry name" value="LARGE NEUTRAL AMINO ACIDS TRANSPORTER SMALL SUBUNIT 1"/>
    <property type="match status" value="1"/>
</dbReference>
<evidence type="ECO:0000256" key="3">
    <source>
        <dbReference type="ARBA" id="ARBA00022989"/>
    </source>
</evidence>
<evidence type="ECO:0000256" key="2">
    <source>
        <dbReference type="ARBA" id="ARBA00022692"/>
    </source>
</evidence>
<dbReference type="Gene3D" id="1.20.1740.10">
    <property type="entry name" value="Amino acid/polyamine transporter I"/>
    <property type="match status" value="1"/>
</dbReference>
<feature type="transmembrane region" description="Helical" evidence="6">
    <location>
        <begin position="325"/>
        <end position="350"/>
    </location>
</feature>
<keyword evidence="3 6" id="KW-1133">Transmembrane helix</keyword>
<feature type="transmembrane region" description="Helical" evidence="6">
    <location>
        <begin position="511"/>
        <end position="531"/>
    </location>
</feature>